<dbReference type="PIRSF" id="PIRSF002741">
    <property type="entry name" value="MppA"/>
    <property type="match status" value="1"/>
</dbReference>
<sequence>MLGKKVMCVILSCITMLFVLAGCGQTESQKVSKTGSANQELVVAVSSDVMNWDLEKFPDGDARFVWSQIYETLVRLSTDLKEQPGLAVSWEPAAGGSEWIFHLRKNVKFSDGSPFNAQAVVYSYSQRADVMKRKLLPLKSIEVIDDYTVKFICTKPTPLPSYLTHVAWPVMSPSSLDDKGTFKGPVGSGPYKLDKHVKDQEIVMVRNANYWGTPGTLDRVVFKVIPDVATRLMALQSGQVDMALKLNEIDAKRLSAEPGVKIHKRLSTFTDFMQFNTIKGPFEDVNVRRAVALSVNSEKIVQELLGGIGVAAKGRPLSPVMQYSNSDLKIVPDLEKAKKLLAEAGWKDGNGDGVVEKNGKPLQVSMLLAPWSPRQKIEAEAVQGQLKEAGIDLKIQIMESGAITAAEKAGNFDILLRSGYYTWGDYPHHLRLHTSKDLSSHYNNQEYDQLVAQAEAEQDENLKKDLYNKLQKMIVEQVPAVYTIHEEKVVATRDWVKNYQITAEDPWLNLAGIKVEK</sequence>
<dbReference type="Pfam" id="PF00496">
    <property type="entry name" value="SBP_bac_5"/>
    <property type="match status" value="1"/>
</dbReference>
<dbReference type="SUPFAM" id="SSF53850">
    <property type="entry name" value="Periplasmic binding protein-like II"/>
    <property type="match status" value="1"/>
</dbReference>
<name>C8W4W3_DESAS</name>
<evidence type="ECO:0000256" key="4">
    <source>
        <dbReference type="ARBA" id="ARBA00022729"/>
    </source>
</evidence>
<evidence type="ECO:0000259" key="6">
    <source>
        <dbReference type="Pfam" id="PF00496"/>
    </source>
</evidence>
<dbReference type="Gene3D" id="3.10.105.10">
    <property type="entry name" value="Dipeptide-binding Protein, Domain 3"/>
    <property type="match status" value="1"/>
</dbReference>
<dbReference type="PROSITE" id="PS01040">
    <property type="entry name" value="SBP_BACTERIAL_5"/>
    <property type="match status" value="1"/>
</dbReference>
<comment type="subcellular location">
    <subcellularLocation>
        <location evidence="1">Cell membrane</location>
        <topology evidence="1">Lipid-anchor</topology>
    </subcellularLocation>
</comment>
<feature type="domain" description="Solute-binding protein family 5" evidence="6">
    <location>
        <begin position="83"/>
        <end position="427"/>
    </location>
</feature>
<dbReference type="GO" id="GO:0043190">
    <property type="term" value="C:ATP-binding cassette (ABC) transporter complex"/>
    <property type="evidence" value="ECO:0007669"/>
    <property type="project" value="InterPro"/>
</dbReference>
<dbReference type="Gene3D" id="3.40.190.10">
    <property type="entry name" value="Periplasmic binding protein-like II"/>
    <property type="match status" value="1"/>
</dbReference>
<reference evidence="7 8" key="1">
    <citation type="journal article" date="2009" name="Stand. Genomic Sci.">
        <title>Complete genome sequence of Desulfotomaculum acetoxidans type strain (5575).</title>
        <authorList>
            <person name="Spring S."/>
            <person name="Lapidus A."/>
            <person name="Schroder M."/>
            <person name="Gleim D."/>
            <person name="Sims D."/>
            <person name="Meincke L."/>
            <person name="Glavina Del Rio T."/>
            <person name="Tice H."/>
            <person name="Copeland A."/>
            <person name="Cheng J.F."/>
            <person name="Lucas S."/>
            <person name="Chen F."/>
            <person name="Nolan M."/>
            <person name="Bruce D."/>
            <person name="Goodwin L."/>
            <person name="Pitluck S."/>
            <person name="Ivanova N."/>
            <person name="Mavromatis K."/>
            <person name="Mikhailova N."/>
            <person name="Pati A."/>
            <person name="Chen A."/>
            <person name="Palaniappan K."/>
            <person name="Land M."/>
            <person name="Hauser L."/>
            <person name="Chang Y.J."/>
            <person name="Jeffries C.D."/>
            <person name="Chain P."/>
            <person name="Saunders E."/>
            <person name="Brettin T."/>
            <person name="Detter J.C."/>
            <person name="Goker M."/>
            <person name="Bristow J."/>
            <person name="Eisen J.A."/>
            <person name="Markowitz V."/>
            <person name="Hugenholtz P."/>
            <person name="Kyrpides N.C."/>
            <person name="Klenk H.P."/>
            <person name="Han C."/>
        </authorList>
    </citation>
    <scope>NUCLEOTIDE SEQUENCE [LARGE SCALE GENOMIC DNA]</scope>
    <source>
        <strain evidence="8">ATCC 49208 / DSM 771 / VKM B-1644</strain>
    </source>
</reference>
<dbReference type="InterPro" id="IPR023765">
    <property type="entry name" value="SBP_5_CS"/>
</dbReference>
<dbReference type="GO" id="GO:1904680">
    <property type="term" value="F:peptide transmembrane transporter activity"/>
    <property type="evidence" value="ECO:0007669"/>
    <property type="project" value="TreeGrafter"/>
</dbReference>
<keyword evidence="8" id="KW-1185">Reference proteome</keyword>
<dbReference type="AlphaFoldDB" id="C8W4W3"/>
<keyword evidence="4 5" id="KW-0732">Signal</keyword>
<accession>C8W4W3</accession>
<dbReference type="EMBL" id="CP001720">
    <property type="protein sequence ID" value="ACV61315.1"/>
    <property type="molecule type" value="Genomic_DNA"/>
</dbReference>
<dbReference type="HOGENOM" id="CLU_017028_7_5_9"/>
<dbReference type="OrthoDB" id="137511at2"/>
<protein>
    <submittedName>
        <fullName evidence="7">Extracellular solute-binding protein family 5</fullName>
    </submittedName>
</protein>
<dbReference type="PANTHER" id="PTHR30290">
    <property type="entry name" value="PERIPLASMIC BINDING COMPONENT OF ABC TRANSPORTER"/>
    <property type="match status" value="1"/>
</dbReference>
<dbReference type="InterPro" id="IPR000914">
    <property type="entry name" value="SBP_5_dom"/>
</dbReference>
<feature type="chain" id="PRO_5038407840" evidence="5">
    <location>
        <begin position="22"/>
        <end position="517"/>
    </location>
</feature>
<gene>
    <name evidence="7" type="ordered locus">Dtox_0365</name>
</gene>
<dbReference type="InterPro" id="IPR039424">
    <property type="entry name" value="SBP_5"/>
</dbReference>
<comment type="similarity">
    <text evidence="2">Belongs to the bacterial solute-binding protein 5 family.</text>
</comment>
<evidence type="ECO:0000256" key="2">
    <source>
        <dbReference type="ARBA" id="ARBA00005695"/>
    </source>
</evidence>
<organism evidence="7 8">
    <name type="scientific">Desulfofarcimen acetoxidans (strain ATCC 49208 / DSM 771 / KCTC 5769 / VKM B-1644 / 5575)</name>
    <name type="common">Desulfotomaculum acetoxidans</name>
    <dbReference type="NCBI Taxonomy" id="485916"/>
    <lineage>
        <taxon>Bacteria</taxon>
        <taxon>Bacillati</taxon>
        <taxon>Bacillota</taxon>
        <taxon>Clostridia</taxon>
        <taxon>Eubacteriales</taxon>
        <taxon>Peptococcaceae</taxon>
        <taxon>Desulfofarcimen</taxon>
    </lineage>
</organism>
<dbReference type="InterPro" id="IPR030678">
    <property type="entry name" value="Peptide/Ni-bd"/>
</dbReference>
<evidence type="ECO:0000256" key="3">
    <source>
        <dbReference type="ARBA" id="ARBA00022448"/>
    </source>
</evidence>
<dbReference type="RefSeq" id="WP_015756036.1">
    <property type="nucleotide sequence ID" value="NC_013216.1"/>
</dbReference>
<dbReference type="GO" id="GO:0042597">
    <property type="term" value="C:periplasmic space"/>
    <property type="evidence" value="ECO:0007669"/>
    <property type="project" value="UniProtKB-ARBA"/>
</dbReference>
<dbReference type="PANTHER" id="PTHR30290:SF10">
    <property type="entry name" value="PERIPLASMIC OLIGOPEPTIDE-BINDING PROTEIN-RELATED"/>
    <property type="match status" value="1"/>
</dbReference>
<feature type="signal peptide" evidence="5">
    <location>
        <begin position="1"/>
        <end position="21"/>
    </location>
</feature>
<evidence type="ECO:0000256" key="1">
    <source>
        <dbReference type="ARBA" id="ARBA00004193"/>
    </source>
</evidence>
<dbReference type="eggNOG" id="COG0747">
    <property type="taxonomic scope" value="Bacteria"/>
</dbReference>
<dbReference type="PROSITE" id="PS51257">
    <property type="entry name" value="PROKAR_LIPOPROTEIN"/>
    <property type="match status" value="1"/>
</dbReference>
<evidence type="ECO:0000313" key="7">
    <source>
        <dbReference type="EMBL" id="ACV61315.1"/>
    </source>
</evidence>
<dbReference type="Proteomes" id="UP000002217">
    <property type="component" value="Chromosome"/>
</dbReference>
<evidence type="ECO:0000313" key="8">
    <source>
        <dbReference type="Proteomes" id="UP000002217"/>
    </source>
</evidence>
<dbReference type="GO" id="GO:0015833">
    <property type="term" value="P:peptide transport"/>
    <property type="evidence" value="ECO:0007669"/>
    <property type="project" value="TreeGrafter"/>
</dbReference>
<dbReference type="STRING" id="485916.Dtox_0365"/>
<keyword evidence="3" id="KW-0813">Transport</keyword>
<dbReference type="KEGG" id="dae:Dtox_0365"/>
<proteinExistence type="inferred from homology"/>
<evidence type="ECO:0000256" key="5">
    <source>
        <dbReference type="SAM" id="SignalP"/>
    </source>
</evidence>